<dbReference type="EMBL" id="MWWS01000004">
    <property type="protein sequence ID" value="OZG50121.1"/>
    <property type="molecule type" value="Genomic_DNA"/>
</dbReference>
<dbReference type="Pfam" id="PF07819">
    <property type="entry name" value="PGAP1"/>
    <property type="match status" value="1"/>
</dbReference>
<protein>
    <recommendedName>
        <fullName evidence="2">GPI inositol-deacylase PGAP1-like alpha/beta domain-containing protein</fullName>
    </recommendedName>
</protein>
<dbReference type="InterPro" id="IPR029058">
    <property type="entry name" value="AB_hydrolase_fold"/>
</dbReference>
<evidence type="ECO:0000256" key="1">
    <source>
        <dbReference type="SAM" id="MobiDB-lite"/>
    </source>
</evidence>
<organism evidence="3 4">
    <name type="scientific">Bombiscardovia coagulans</name>
    <dbReference type="NCBI Taxonomy" id="686666"/>
    <lineage>
        <taxon>Bacteria</taxon>
        <taxon>Bacillati</taxon>
        <taxon>Actinomycetota</taxon>
        <taxon>Actinomycetes</taxon>
        <taxon>Bifidobacteriales</taxon>
        <taxon>Bifidobacteriaceae</taxon>
        <taxon>Bombiscardovia</taxon>
    </lineage>
</organism>
<dbReference type="SUPFAM" id="SSF53474">
    <property type="entry name" value="alpha/beta-Hydrolases"/>
    <property type="match status" value="1"/>
</dbReference>
<evidence type="ECO:0000313" key="4">
    <source>
        <dbReference type="Proteomes" id="UP000216004"/>
    </source>
</evidence>
<dbReference type="InterPro" id="IPR012908">
    <property type="entry name" value="PGAP1-ab_dom-like"/>
</dbReference>
<dbReference type="GO" id="GO:0016788">
    <property type="term" value="F:hydrolase activity, acting on ester bonds"/>
    <property type="evidence" value="ECO:0007669"/>
    <property type="project" value="InterPro"/>
</dbReference>
<feature type="region of interest" description="Disordered" evidence="1">
    <location>
        <begin position="422"/>
        <end position="446"/>
    </location>
</feature>
<name>A0A261ETD9_9BIFI</name>
<dbReference type="Proteomes" id="UP000216004">
    <property type="component" value="Unassembled WGS sequence"/>
</dbReference>
<dbReference type="AlphaFoldDB" id="A0A261ETD9"/>
<proteinExistence type="predicted"/>
<reference evidence="3 4" key="1">
    <citation type="journal article" date="2017" name="BMC Genomics">
        <title>Comparative genomic and phylogenomic analyses of the Bifidobacteriaceae family.</title>
        <authorList>
            <person name="Lugli G.A."/>
            <person name="Milani C."/>
            <person name="Turroni F."/>
            <person name="Duranti S."/>
            <person name="Mancabelli L."/>
            <person name="Mangifesta M."/>
            <person name="Ferrario C."/>
            <person name="Modesto M."/>
            <person name="Mattarelli P."/>
            <person name="Jiri K."/>
            <person name="van Sinderen D."/>
            <person name="Ventura M."/>
        </authorList>
    </citation>
    <scope>NUCLEOTIDE SEQUENCE [LARGE SCALE GENOMIC DNA]</scope>
    <source>
        <strain evidence="3 4">DSM 22924</strain>
    </source>
</reference>
<evidence type="ECO:0000313" key="3">
    <source>
        <dbReference type="EMBL" id="OZG50121.1"/>
    </source>
</evidence>
<dbReference type="RefSeq" id="WP_094722648.1">
    <property type="nucleotide sequence ID" value="NZ_MWWS01000004.1"/>
</dbReference>
<gene>
    <name evidence="3" type="ORF">BOCO_0638</name>
</gene>
<feature type="domain" description="GPI inositol-deacylase PGAP1-like alpha/beta" evidence="2">
    <location>
        <begin position="327"/>
        <end position="384"/>
    </location>
</feature>
<comment type="caution">
    <text evidence="3">The sequence shown here is derived from an EMBL/GenBank/DDBJ whole genome shotgun (WGS) entry which is preliminary data.</text>
</comment>
<keyword evidence="4" id="KW-1185">Reference proteome</keyword>
<dbReference type="OrthoDB" id="5095936at2"/>
<dbReference type="Gene3D" id="3.40.50.1820">
    <property type="entry name" value="alpha/beta hydrolase"/>
    <property type="match status" value="1"/>
</dbReference>
<sequence>MSRQVRAALSGQGLSQAELEQFSSIALALQGACTDVRTLSKSWGQLSGYLMQKHAVISQTPCRLLGNGSVSGHANIAFAAIASSADNYSQTCKQLGDHLENLAANLIRTYSLYSQAEERLTSLLSRVTQGAFNTAPLFFGLVATGVGTAHAIFDNLKDGKGVGLDPYDIARHTKGIHESFMEGLANNLYSNKRLIALLAPNGELDVDHSVNAFSGKLSVLSSRLAHQARGNHLSVTQVQPTENCLSSSHTIDQALSNLHRLGSCERGISYATVAVQKYRHSDGSVGWIVTIPGTNDHPDSPMGWEQNLELMSNNKQQRMQAASARFVHEAMQQAGIKPQDSVALVGHSQGGIVAATIASDLSENYRIEHVVTAGSPIANHPIPRRTWVTSVEMDDEIVASLDGTKNPKRDNWLTVTGSTLPIPSSMPVAGHTPVADARESRELSHGMNYQRAAWQNAVSQGRPAQRRHDDHFASISEGSLEETNYYQGRLHHQQDEISSKRTP</sequence>
<accession>A0A261ETD9</accession>
<evidence type="ECO:0000259" key="2">
    <source>
        <dbReference type="Pfam" id="PF07819"/>
    </source>
</evidence>